<dbReference type="EMBL" id="AZGZ01000029">
    <property type="protein sequence ID" value="KZZ87987.1"/>
    <property type="molecule type" value="Genomic_DNA"/>
</dbReference>
<dbReference type="InterPro" id="IPR011057">
    <property type="entry name" value="Mss4-like_sf"/>
</dbReference>
<comment type="caution">
    <text evidence="6">The sequence shown here is derived from an EMBL/GenBank/DDBJ whole genome shotgun (WGS) entry which is preliminary data.</text>
</comment>
<dbReference type="GO" id="GO:0016846">
    <property type="term" value="F:carbon-sulfur lyase activity"/>
    <property type="evidence" value="ECO:0007669"/>
    <property type="project" value="InterPro"/>
</dbReference>
<keyword evidence="4" id="KW-0456">Lyase</keyword>
<dbReference type="AlphaFoldDB" id="A0A167VTK1"/>
<gene>
    <name evidence="6" type="ORF">AAP_05253</name>
</gene>
<dbReference type="PANTHER" id="PTHR33337">
    <property type="entry name" value="GFA DOMAIN-CONTAINING PROTEIN"/>
    <property type="match status" value="1"/>
</dbReference>
<dbReference type="PROSITE" id="PS51891">
    <property type="entry name" value="CENP_V_GFA"/>
    <property type="match status" value="1"/>
</dbReference>
<dbReference type="SUPFAM" id="SSF51316">
    <property type="entry name" value="Mss4-like"/>
    <property type="match status" value="1"/>
</dbReference>
<comment type="similarity">
    <text evidence="1">Belongs to the Gfa family.</text>
</comment>
<sequence length="185" mass="20940">MSTSEDWKNQPPYGGFDVEKISQAEWSGGCHCGSVKYEIYKKKPLDAKFCHCTTCQKMHGAPFQWAAIFDKNDIRFLNGAANLRFYNTKERVQDHMLPCKVFCSTCLSPLMDEGRRMCMLLPSTIDFAGKEQDRPLFAPTCHIEYENRSVGLRDGRPQYPGLNGQSEPVCEEEASKAPGTIPLFK</sequence>
<dbReference type="Gene3D" id="3.90.1590.10">
    <property type="entry name" value="glutathione-dependent formaldehyde- activating enzyme (gfa)"/>
    <property type="match status" value="1"/>
</dbReference>
<evidence type="ECO:0000256" key="3">
    <source>
        <dbReference type="ARBA" id="ARBA00022833"/>
    </source>
</evidence>
<protein>
    <submittedName>
        <fullName evidence="6">Mss4-like protein</fullName>
    </submittedName>
</protein>
<keyword evidence="2" id="KW-0479">Metal-binding</keyword>
<evidence type="ECO:0000256" key="1">
    <source>
        <dbReference type="ARBA" id="ARBA00005495"/>
    </source>
</evidence>
<dbReference type="OrthoDB" id="9970124at2759"/>
<feature type="domain" description="CENP-V/GFA" evidence="5">
    <location>
        <begin position="26"/>
        <end position="146"/>
    </location>
</feature>
<name>A0A167VTK1_9EURO</name>
<dbReference type="Proteomes" id="UP000242877">
    <property type="component" value="Unassembled WGS sequence"/>
</dbReference>
<evidence type="ECO:0000313" key="6">
    <source>
        <dbReference type="EMBL" id="KZZ87987.1"/>
    </source>
</evidence>
<dbReference type="GO" id="GO:0046872">
    <property type="term" value="F:metal ion binding"/>
    <property type="evidence" value="ECO:0007669"/>
    <property type="project" value="UniProtKB-KW"/>
</dbReference>
<dbReference type="VEuPathDB" id="FungiDB:AAP_05253"/>
<reference evidence="6 7" key="1">
    <citation type="journal article" date="2016" name="Genome Biol. Evol.">
        <title>Divergent and convergent evolution of fungal pathogenicity.</title>
        <authorList>
            <person name="Shang Y."/>
            <person name="Xiao G."/>
            <person name="Zheng P."/>
            <person name="Cen K."/>
            <person name="Zhan S."/>
            <person name="Wang C."/>
        </authorList>
    </citation>
    <scope>NUCLEOTIDE SEQUENCE [LARGE SCALE GENOMIC DNA]</scope>
    <source>
        <strain evidence="6 7">ARSEF 7405</strain>
    </source>
</reference>
<keyword evidence="7" id="KW-1185">Reference proteome</keyword>
<keyword evidence="3" id="KW-0862">Zinc</keyword>
<organism evidence="6 7">
    <name type="scientific">Ascosphaera apis ARSEF 7405</name>
    <dbReference type="NCBI Taxonomy" id="392613"/>
    <lineage>
        <taxon>Eukaryota</taxon>
        <taxon>Fungi</taxon>
        <taxon>Dikarya</taxon>
        <taxon>Ascomycota</taxon>
        <taxon>Pezizomycotina</taxon>
        <taxon>Eurotiomycetes</taxon>
        <taxon>Eurotiomycetidae</taxon>
        <taxon>Onygenales</taxon>
        <taxon>Ascosphaeraceae</taxon>
        <taxon>Ascosphaera</taxon>
    </lineage>
</organism>
<evidence type="ECO:0000256" key="2">
    <source>
        <dbReference type="ARBA" id="ARBA00022723"/>
    </source>
</evidence>
<dbReference type="Pfam" id="PF04828">
    <property type="entry name" value="GFA"/>
    <property type="match status" value="1"/>
</dbReference>
<accession>A0A167VTK1</accession>
<proteinExistence type="inferred from homology"/>
<dbReference type="PANTHER" id="PTHR33337:SF40">
    <property type="entry name" value="CENP-V_GFA DOMAIN-CONTAINING PROTEIN-RELATED"/>
    <property type="match status" value="1"/>
</dbReference>
<evidence type="ECO:0000259" key="5">
    <source>
        <dbReference type="PROSITE" id="PS51891"/>
    </source>
</evidence>
<evidence type="ECO:0000313" key="7">
    <source>
        <dbReference type="Proteomes" id="UP000242877"/>
    </source>
</evidence>
<dbReference type="InterPro" id="IPR006913">
    <property type="entry name" value="CENP-V/GFA"/>
</dbReference>
<evidence type="ECO:0000256" key="4">
    <source>
        <dbReference type="ARBA" id="ARBA00023239"/>
    </source>
</evidence>